<dbReference type="SFLD" id="SFLDS00003">
    <property type="entry name" value="Haloacid_Dehalogenase"/>
    <property type="match status" value="1"/>
</dbReference>
<evidence type="ECO:0000313" key="2">
    <source>
        <dbReference type="Proteomes" id="UP000014127"/>
    </source>
</evidence>
<dbReference type="Gene3D" id="3.40.50.1000">
    <property type="entry name" value="HAD superfamily/HAD-like"/>
    <property type="match status" value="1"/>
</dbReference>
<dbReference type="eggNOG" id="COG0561">
    <property type="taxonomic scope" value="Bacteria"/>
</dbReference>
<organism evidence="1 2">
    <name type="scientific">Enterococcus dispar ATCC 51266</name>
    <dbReference type="NCBI Taxonomy" id="1139219"/>
    <lineage>
        <taxon>Bacteria</taxon>
        <taxon>Bacillati</taxon>
        <taxon>Bacillota</taxon>
        <taxon>Bacilli</taxon>
        <taxon>Lactobacillales</taxon>
        <taxon>Enterococcaceae</taxon>
        <taxon>Enterococcus</taxon>
    </lineage>
</organism>
<sequence length="263" mass="29283">MRAIKVVMSDVDGTILNSQHQVSQRLKSAIMQMKEKNIPFVLASARSPEGMKQISQELAVVNSPLAAFNGALVIKKDQIIYSQPLVKEDVQQILATLKVQFPKIAVNLYSENEWYVNRMDQYVKLESEITQIKPVIKDLSLLSETRPVHKLLLIGNGVEIQTVKDSLEREVAASALYLSKDNYLEITHQEVSKEIALRAIAQYYRVTANEVMAFGDNFNDLPMLQAAGTGVAMANAPLEVKRAANRITKSNDDDGVALVLEEL</sequence>
<dbReference type="HOGENOM" id="CLU_044146_0_2_9"/>
<protein>
    <recommendedName>
        <fullName evidence="3">HAD superfamily hydrolase</fullName>
    </recommendedName>
</protein>
<dbReference type="PATRIC" id="fig|1139219.3.peg.17"/>
<dbReference type="EMBL" id="AHYR01000001">
    <property type="protein sequence ID" value="EOT43880.1"/>
    <property type="molecule type" value="Genomic_DNA"/>
</dbReference>
<dbReference type="Pfam" id="PF08282">
    <property type="entry name" value="Hydrolase_3"/>
    <property type="match status" value="1"/>
</dbReference>
<evidence type="ECO:0000313" key="1">
    <source>
        <dbReference type="EMBL" id="EOT43880.1"/>
    </source>
</evidence>
<name>S0KSC3_9ENTE</name>
<dbReference type="AlphaFoldDB" id="S0KSC3"/>
<dbReference type="PANTHER" id="PTHR10000:SF8">
    <property type="entry name" value="HAD SUPERFAMILY HYDROLASE-LIKE, TYPE 3"/>
    <property type="match status" value="1"/>
</dbReference>
<dbReference type="InterPro" id="IPR000150">
    <property type="entry name" value="Cof"/>
</dbReference>
<dbReference type="STRING" id="44009.RV01_GL002077"/>
<dbReference type="PROSITE" id="PS01229">
    <property type="entry name" value="COF_2"/>
    <property type="match status" value="1"/>
</dbReference>
<dbReference type="GO" id="GO:0005829">
    <property type="term" value="C:cytosol"/>
    <property type="evidence" value="ECO:0007669"/>
    <property type="project" value="TreeGrafter"/>
</dbReference>
<reference evidence="1 2" key="1">
    <citation type="submission" date="2013-03" db="EMBL/GenBank/DDBJ databases">
        <title>The Genome Sequence of Enterococcus dispar ATCC_51266 (Illumina only assembly).</title>
        <authorList>
            <consortium name="The Broad Institute Genomics Platform"/>
            <consortium name="The Broad Institute Genome Sequencing Center for Infectious Disease"/>
            <person name="Earl A."/>
            <person name="Russ C."/>
            <person name="Gilmore M."/>
            <person name="Surin D."/>
            <person name="Walker B."/>
            <person name="Young S."/>
            <person name="Zeng Q."/>
            <person name="Gargeya S."/>
            <person name="Fitzgerald M."/>
            <person name="Haas B."/>
            <person name="Abouelleil A."/>
            <person name="Allen A.W."/>
            <person name="Alvarado L."/>
            <person name="Arachchi H.M."/>
            <person name="Berlin A.M."/>
            <person name="Chapman S.B."/>
            <person name="Gainer-Dewar J."/>
            <person name="Goldberg J."/>
            <person name="Griggs A."/>
            <person name="Gujja S."/>
            <person name="Hansen M."/>
            <person name="Howarth C."/>
            <person name="Imamovic A."/>
            <person name="Ireland A."/>
            <person name="Larimer J."/>
            <person name="McCowan C."/>
            <person name="Murphy C."/>
            <person name="Pearson M."/>
            <person name="Poon T.W."/>
            <person name="Priest M."/>
            <person name="Roberts A."/>
            <person name="Saif S."/>
            <person name="Shea T."/>
            <person name="Sisk P."/>
            <person name="Sykes S."/>
            <person name="Wortman J."/>
            <person name="Nusbaum C."/>
            <person name="Birren B."/>
        </authorList>
    </citation>
    <scope>NUCLEOTIDE SEQUENCE [LARGE SCALE GENOMIC DNA]</scope>
    <source>
        <strain evidence="1 2">ATCC 51266</strain>
    </source>
</reference>
<dbReference type="Proteomes" id="UP000014127">
    <property type="component" value="Unassembled WGS sequence"/>
</dbReference>
<dbReference type="InterPro" id="IPR036412">
    <property type="entry name" value="HAD-like_sf"/>
</dbReference>
<dbReference type="NCBIfam" id="TIGR01484">
    <property type="entry name" value="HAD-SF-IIB"/>
    <property type="match status" value="1"/>
</dbReference>
<dbReference type="NCBIfam" id="TIGR00099">
    <property type="entry name" value="Cof-subfamily"/>
    <property type="match status" value="1"/>
</dbReference>
<dbReference type="SFLD" id="SFLDG01144">
    <property type="entry name" value="C2.B.4:_PGP_Like"/>
    <property type="match status" value="1"/>
</dbReference>
<keyword evidence="2" id="KW-1185">Reference proteome</keyword>
<dbReference type="InterPro" id="IPR023214">
    <property type="entry name" value="HAD_sf"/>
</dbReference>
<comment type="caution">
    <text evidence="1">The sequence shown here is derived from an EMBL/GenBank/DDBJ whole genome shotgun (WGS) entry which is preliminary data.</text>
</comment>
<gene>
    <name evidence="1" type="ORF">OMK_00022</name>
</gene>
<dbReference type="PROSITE" id="PS01228">
    <property type="entry name" value="COF_1"/>
    <property type="match status" value="1"/>
</dbReference>
<dbReference type="GO" id="GO:0016791">
    <property type="term" value="F:phosphatase activity"/>
    <property type="evidence" value="ECO:0007669"/>
    <property type="project" value="UniProtKB-ARBA"/>
</dbReference>
<dbReference type="Gene3D" id="3.30.1240.10">
    <property type="match status" value="1"/>
</dbReference>
<dbReference type="SFLD" id="SFLDG01140">
    <property type="entry name" value="C2.B:_Phosphomannomutase_and_P"/>
    <property type="match status" value="1"/>
</dbReference>
<dbReference type="InterPro" id="IPR006379">
    <property type="entry name" value="HAD-SF_hydro_IIB"/>
</dbReference>
<dbReference type="CDD" id="cd07516">
    <property type="entry name" value="HAD_Pase"/>
    <property type="match status" value="1"/>
</dbReference>
<evidence type="ECO:0008006" key="3">
    <source>
        <dbReference type="Google" id="ProtNLM"/>
    </source>
</evidence>
<dbReference type="RefSeq" id="WP_016171253.1">
    <property type="nucleotide sequence ID" value="NZ_ASWK01000001.1"/>
</dbReference>
<dbReference type="SUPFAM" id="SSF56784">
    <property type="entry name" value="HAD-like"/>
    <property type="match status" value="1"/>
</dbReference>
<dbReference type="OrthoDB" id="9790031at2"/>
<accession>S0KSC3</accession>
<proteinExistence type="predicted"/>
<dbReference type="PANTHER" id="PTHR10000">
    <property type="entry name" value="PHOSPHOSERINE PHOSPHATASE"/>
    <property type="match status" value="1"/>
</dbReference>
<dbReference type="GO" id="GO:0000287">
    <property type="term" value="F:magnesium ion binding"/>
    <property type="evidence" value="ECO:0007669"/>
    <property type="project" value="TreeGrafter"/>
</dbReference>